<evidence type="ECO:0000256" key="1">
    <source>
        <dbReference type="SAM" id="Phobius"/>
    </source>
</evidence>
<evidence type="ECO:0000313" key="2">
    <source>
        <dbReference type="EMBL" id="SHI81654.1"/>
    </source>
</evidence>
<evidence type="ECO:0000313" key="3">
    <source>
        <dbReference type="Proteomes" id="UP000184335"/>
    </source>
</evidence>
<name>A0A1M6E7Z3_9FLAO</name>
<proteinExistence type="predicted"/>
<reference evidence="2 3" key="1">
    <citation type="submission" date="2016-11" db="EMBL/GenBank/DDBJ databases">
        <authorList>
            <person name="Jaros S."/>
            <person name="Januszkiewicz K."/>
            <person name="Wedrychowicz H."/>
        </authorList>
    </citation>
    <scope>NUCLEOTIDE SEQUENCE [LARGE SCALE GENOMIC DNA]</scope>
    <source>
        <strain evidence="2 3">DSM 25479</strain>
    </source>
</reference>
<dbReference type="STRING" id="1118202.SAMN05443429_10516"/>
<dbReference type="Proteomes" id="UP000184335">
    <property type="component" value="Unassembled WGS sequence"/>
</dbReference>
<dbReference type="EMBL" id="FQYI01000005">
    <property type="protein sequence ID" value="SHI81654.1"/>
    <property type="molecule type" value="Genomic_DNA"/>
</dbReference>
<accession>A0A1M6E7Z3</accession>
<gene>
    <name evidence="2" type="ORF">SAMN05443429_10516</name>
</gene>
<dbReference type="AlphaFoldDB" id="A0A1M6E7Z3"/>
<feature type="transmembrane region" description="Helical" evidence="1">
    <location>
        <begin position="6"/>
        <end position="25"/>
    </location>
</feature>
<keyword evidence="3" id="KW-1185">Reference proteome</keyword>
<organism evidence="2 3">
    <name type="scientific">Cruoricaptor ignavus</name>
    <dbReference type="NCBI Taxonomy" id="1118202"/>
    <lineage>
        <taxon>Bacteria</taxon>
        <taxon>Pseudomonadati</taxon>
        <taxon>Bacteroidota</taxon>
        <taxon>Flavobacteriia</taxon>
        <taxon>Flavobacteriales</taxon>
        <taxon>Weeksellaceae</taxon>
        <taxon>Cruoricaptor</taxon>
    </lineage>
</organism>
<protein>
    <submittedName>
        <fullName evidence="2">Uncharacterized protein</fullName>
    </submittedName>
</protein>
<keyword evidence="1" id="KW-0472">Membrane</keyword>
<keyword evidence="1" id="KW-1133">Transmembrane helix</keyword>
<keyword evidence="1" id="KW-0812">Transmembrane</keyword>
<sequence>MILNYNSKFVLYLIINILIFYNHLIGFRRKSLSLR</sequence>